<dbReference type="CDD" id="cd06587">
    <property type="entry name" value="VOC"/>
    <property type="match status" value="1"/>
</dbReference>
<evidence type="ECO:0000313" key="2">
    <source>
        <dbReference type="EMBL" id="SEK52349.1"/>
    </source>
</evidence>
<dbReference type="SUPFAM" id="SSF54593">
    <property type="entry name" value="Glyoxalase/Bleomycin resistance protein/Dihydroxybiphenyl dioxygenase"/>
    <property type="match status" value="1"/>
</dbReference>
<evidence type="ECO:0000259" key="1">
    <source>
        <dbReference type="PROSITE" id="PS51819"/>
    </source>
</evidence>
<organism evidence="2 3">
    <name type="scientific">Streptacidiphilus jiangxiensis</name>
    <dbReference type="NCBI Taxonomy" id="235985"/>
    <lineage>
        <taxon>Bacteria</taxon>
        <taxon>Bacillati</taxon>
        <taxon>Actinomycetota</taxon>
        <taxon>Actinomycetes</taxon>
        <taxon>Kitasatosporales</taxon>
        <taxon>Streptomycetaceae</taxon>
        <taxon>Streptacidiphilus</taxon>
    </lineage>
</organism>
<keyword evidence="3" id="KW-1185">Reference proteome</keyword>
<dbReference type="GO" id="GO:0051213">
    <property type="term" value="F:dioxygenase activity"/>
    <property type="evidence" value="ECO:0007669"/>
    <property type="project" value="UniProtKB-KW"/>
</dbReference>
<dbReference type="eggNOG" id="COG0346">
    <property type="taxonomic scope" value="Bacteria"/>
</dbReference>
<feature type="domain" description="VOC" evidence="1">
    <location>
        <begin position="2"/>
        <end position="114"/>
    </location>
</feature>
<name>A0A1H7HPZ6_STRJI</name>
<dbReference type="Pfam" id="PF00903">
    <property type="entry name" value="Glyoxalase"/>
    <property type="match status" value="1"/>
</dbReference>
<dbReference type="InterPro" id="IPR029068">
    <property type="entry name" value="Glyas_Bleomycin-R_OHBP_Dase"/>
</dbReference>
<reference evidence="3" key="1">
    <citation type="submission" date="2016-10" db="EMBL/GenBank/DDBJ databases">
        <authorList>
            <person name="Varghese N."/>
        </authorList>
    </citation>
    <scope>NUCLEOTIDE SEQUENCE [LARGE SCALE GENOMIC DNA]</scope>
    <source>
        <strain evidence="3">DSM 45096 / BCRC 16803 / CGMCC 4.1857 / CIP 109030 / JCM 12277 / KCTC 19219 / NBRC 100920 / 33214</strain>
    </source>
</reference>
<evidence type="ECO:0000313" key="3">
    <source>
        <dbReference type="Proteomes" id="UP000183015"/>
    </source>
</evidence>
<dbReference type="STRING" id="235985.SAMN05414137_102305"/>
<dbReference type="Gene3D" id="3.10.180.10">
    <property type="entry name" value="2,3-Dihydroxybiphenyl 1,2-Dioxygenase, domain 1"/>
    <property type="match status" value="1"/>
</dbReference>
<proteinExistence type="predicted"/>
<dbReference type="EMBL" id="FOAZ01000002">
    <property type="protein sequence ID" value="SEK52349.1"/>
    <property type="molecule type" value="Genomic_DNA"/>
</dbReference>
<dbReference type="RefSeq" id="WP_042454441.1">
    <property type="nucleotide sequence ID" value="NZ_BBPN01000033.1"/>
</dbReference>
<dbReference type="InterPro" id="IPR037523">
    <property type="entry name" value="VOC_core"/>
</dbReference>
<sequence>MAIDLFAGVHVGDLDAATAWYTAVLGAEPAFRPNDTEAVWELAEHRYLYVRLGPAHAGHAVVTVLVGTTADLDARVASTAARGIEPALRETYDNGACKAVYQDPDGNELGFGGVP</sequence>
<dbReference type="AlphaFoldDB" id="A0A1H7HPZ6"/>
<gene>
    <name evidence="2" type="ORF">SAMN05414137_102305</name>
</gene>
<dbReference type="Proteomes" id="UP000183015">
    <property type="component" value="Unassembled WGS sequence"/>
</dbReference>
<dbReference type="OrthoDB" id="2453533at2"/>
<accession>A0A1H7HPZ6</accession>
<keyword evidence="2" id="KW-0223">Dioxygenase</keyword>
<protein>
    <submittedName>
        <fullName evidence="2">Glyoxalase/Bleomycin resistance protein/Dioxygenase superfamily protein</fullName>
    </submittedName>
</protein>
<dbReference type="PROSITE" id="PS51819">
    <property type="entry name" value="VOC"/>
    <property type="match status" value="1"/>
</dbReference>
<dbReference type="InterPro" id="IPR004360">
    <property type="entry name" value="Glyas_Fos-R_dOase_dom"/>
</dbReference>
<keyword evidence="2" id="KW-0560">Oxidoreductase</keyword>